<keyword evidence="1" id="KW-0472">Membrane</keyword>
<keyword evidence="1" id="KW-0812">Transmembrane</keyword>
<sequence>MELRGLWKWVYAFGDWLSRVFVLHLLWIVFSIAGIGVFGLFPATAAMFAVIRKRILGDRDLPTFKTFMAHFKSDFLKVNAIGYTMAAIGCFLYFDLYITRHGIHSMVLYFLLLILGFFYLITVLYLFPVFVHYELKMSHYLKQSFLIAIIRPFETIGCLVILLVFYYLFLFFPILLIFLGAPLIAYPIMWLTNHAFEGVTRKIQAIDNKTDDM</sequence>
<organism evidence="2 3">
    <name type="scientific">Camelliibacillus cellulosilyticus</name>
    <dbReference type="NCBI Taxonomy" id="2174486"/>
    <lineage>
        <taxon>Bacteria</taxon>
        <taxon>Bacillati</taxon>
        <taxon>Bacillota</taxon>
        <taxon>Bacilli</taxon>
        <taxon>Bacillales</taxon>
        <taxon>Sporolactobacillaceae</taxon>
        <taxon>Camelliibacillus</taxon>
    </lineage>
</organism>
<dbReference type="Pfam" id="PF04854">
    <property type="entry name" value="DUF624"/>
    <property type="match status" value="1"/>
</dbReference>
<name>A0ABV9GHF1_9BACL</name>
<gene>
    <name evidence="2" type="ORF">ACFO4N_03065</name>
</gene>
<dbReference type="RefSeq" id="WP_376844738.1">
    <property type="nucleotide sequence ID" value="NZ_JBHSFW010000001.1"/>
</dbReference>
<feature type="transmembrane region" description="Helical" evidence="1">
    <location>
        <begin position="174"/>
        <end position="192"/>
    </location>
</feature>
<evidence type="ECO:0000313" key="2">
    <source>
        <dbReference type="EMBL" id="MFC4617707.1"/>
    </source>
</evidence>
<protein>
    <submittedName>
        <fullName evidence="2">YesL family protein</fullName>
    </submittedName>
</protein>
<dbReference type="Proteomes" id="UP001596022">
    <property type="component" value="Unassembled WGS sequence"/>
</dbReference>
<evidence type="ECO:0000313" key="3">
    <source>
        <dbReference type="Proteomes" id="UP001596022"/>
    </source>
</evidence>
<dbReference type="InterPro" id="IPR006938">
    <property type="entry name" value="DUF624"/>
</dbReference>
<reference evidence="3" key="1">
    <citation type="journal article" date="2019" name="Int. J. Syst. Evol. Microbiol.">
        <title>The Global Catalogue of Microorganisms (GCM) 10K type strain sequencing project: providing services to taxonomists for standard genome sequencing and annotation.</title>
        <authorList>
            <consortium name="The Broad Institute Genomics Platform"/>
            <consortium name="The Broad Institute Genome Sequencing Center for Infectious Disease"/>
            <person name="Wu L."/>
            <person name="Ma J."/>
        </authorList>
    </citation>
    <scope>NUCLEOTIDE SEQUENCE [LARGE SCALE GENOMIC DNA]</scope>
    <source>
        <strain evidence="3">CGMCC 1.16306</strain>
    </source>
</reference>
<dbReference type="EMBL" id="JBHSFW010000001">
    <property type="protein sequence ID" value="MFC4617707.1"/>
    <property type="molecule type" value="Genomic_DNA"/>
</dbReference>
<keyword evidence="3" id="KW-1185">Reference proteome</keyword>
<feature type="transmembrane region" description="Helical" evidence="1">
    <location>
        <begin position="20"/>
        <end position="51"/>
    </location>
</feature>
<accession>A0ABV9GHF1</accession>
<proteinExistence type="predicted"/>
<feature type="transmembrane region" description="Helical" evidence="1">
    <location>
        <begin position="75"/>
        <end position="94"/>
    </location>
</feature>
<feature type="transmembrane region" description="Helical" evidence="1">
    <location>
        <begin position="106"/>
        <end position="133"/>
    </location>
</feature>
<evidence type="ECO:0000256" key="1">
    <source>
        <dbReference type="SAM" id="Phobius"/>
    </source>
</evidence>
<feature type="transmembrane region" description="Helical" evidence="1">
    <location>
        <begin position="145"/>
        <end position="168"/>
    </location>
</feature>
<comment type="caution">
    <text evidence="2">The sequence shown here is derived from an EMBL/GenBank/DDBJ whole genome shotgun (WGS) entry which is preliminary data.</text>
</comment>
<keyword evidence="1" id="KW-1133">Transmembrane helix</keyword>